<evidence type="ECO:0000313" key="2">
    <source>
        <dbReference type="Proteomes" id="UP001626550"/>
    </source>
</evidence>
<reference evidence="1 2" key="1">
    <citation type="submission" date="2024-11" db="EMBL/GenBank/DDBJ databases">
        <title>Adaptive evolution of stress response genes in parasites aligns with host niche diversity.</title>
        <authorList>
            <person name="Hahn C."/>
            <person name="Resl P."/>
        </authorList>
    </citation>
    <scope>NUCLEOTIDE SEQUENCE [LARGE SCALE GENOMIC DNA]</scope>
    <source>
        <strain evidence="1">EGGRZ-B1_66</strain>
        <tissue evidence="1">Body</tissue>
    </source>
</reference>
<dbReference type="AlphaFoldDB" id="A0ABD2QKS5"/>
<protein>
    <submittedName>
        <fullName evidence="1">Uncharacterized protein</fullName>
    </submittedName>
</protein>
<organism evidence="1 2">
    <name type="scientific">Cichlidogyrus casuarinus</name>
    <dbReference type="NCBI Taxonomy" id="1844966"/>
    <lineage>
        <taxon>Eukaryota</taxon>
        <taxon>Metazoa</taxon>
        <taxon>Spiralia</taxon>
        <taxon>Lophotrochozoa</taxon>
        <taxon>Platyhelminthes</taxon>
        <taxon>Monogenea</taxon>
        <taxon>Monopisthocotylea</taxon>
        <taxon>Dactylogyridea</taxon>
        <taxon>Ancyrocephalidae</taxon>
        <taxon>Cichlidogyrus</taxon>
    </lineage>
</organism>
<dbReference type="EMBL" id="JBJKFK010000074">
    <property type="protein sequence ID" value="KAL3320130.1"/>
    <property type="molecule type" value="Genomic_DNA"/>
</dbReference>
<comment type="caution">
    <text evidence="1">The sequence shown here is derived from an EMBL/GenBank/DDBJ whole genome shotgun (WGS) entry which is preliminary data.</text>
</comment>
<proteinExistence type="predicted"/>
<dbReference type="Proteomes" id="UP001626550">
    <property type="component" value="Unassembled WGS sequence"/>
</dbReference>
<gene>
    <name evidence="1" type="ORF">Ciccas_001197</name>
</gene>
<keyword evidence="2" id="KW-1185">Reference proteome</keyword>
<name>A0ABD2QKS5_9PLAT</name>
<evidence type="ECO:0000313" key="1">
    <source>
        <dbReference type="EMBL" id="KAL3320130.1"/>
    </source>
</evidence>
<sequence>MYNMASQLHEVTSTFLSNNDFPMLRISYFVERELAAAAPYLSRLESVYDLSSQICEIVRNTGLLTLDLFKLQLRRLRALHLLDTAALDAFARELRMFAMHVGSEASFHESHWLITDTYEPLYQHNQPSQISCVRLLNRLTMFISSTIITPHRIHTDQSVPEPNEFCCLAYDTFCSLLNSTRNSNRVSHVHAESLVSNMLKICQIVKAYSRTFSSIEKTNLLGQIRRMQLMYTVCSNHDS</sequence>
<accession>A0ABD2QKS5</accession>